<name>A0ABZ2KAL0_9BACT</name>
<reference evidence="1 2" key="1">
    <citation type="submission" date="2021-12" db="EMBL/GenBank/DDBJ databases">
        <title>Discovery of the Pendulisporaceae a myxobacterial family with distinct sporulation behavior and unique specialized metabolism.</title>
        <authorList>
            <person name="Garcia R."/>
            <person name="Popoff A."/>
            <person name="Bader C.D."/>
            <person name="Loehr J."/>
            <person name="Walesch S."/>
            <person name="Walt C."/>
            <person name="Boldt J."/>
            <person name="Bunk B."/>
            <person name="Haeckl F.J.F.P.J."/>
            <person name="Gunesch A.P."/>
            <person name="Birkelbach J."/>
            <person name="Nuebel U."/>
            <person name="Pietschmann T."/>
            <person name="Bach T."/>
            <person name="Mueller R."/>
        </authorList>
    </citation>
    <scope>NUCLEOTIDE SEQUENCE [LARGE SCALE GENOMIC DNA]</scope>
    <source>
        <strain evidence="1 2">MSr12523</strain>
    </source>
</reference>
<keyword evidence="2" id="KW-1185">Reference proteome</keyword>
<dbReference type="EMBL" id="CP089982">
    <property type="protein sequence ID" value="WXA95712.1"/>
    <property type="molecule type" value="Genomic_DNA"/>
</dbReference>
<accession>A0ABZ2KAL0</accession>
<proteinExistence type="predicted"/>
<dbReference type="InterPro" id="IPR009200">
    <property type="entry name" value="DUF1269_membrane"/>
</dbReference>
<dbReference type="RefSeq" id="WP_394846320.1">
    <property type="nucleotide sequence ID" value="NZ_CP089982.1"/>
</dbReference>
<dbReference type="Pfam" id="PF06897">
    <property type="entry name" value="DUF1269"/>
    <property type="match status" value="1"/>
</dbReference>
<dbReference type="Proteomes" id="UP001379533">
    <property type="component" value="Chromosome"/>
</dbReference>
<gene>
    <name evidence="1" type="ORF">LZC95_02505</name>
</gene>
<evidence type="ECO:0000313" key="2">
    <source>
        <dbReference type="Proteomes" id="UP001379533"/>
    </source>
</evidence>
<evidence type="ECO:0000313" key="1">
    <source>
        <dbReference type="EMBL" id="WXA95712.1"/>
    </source>
</evidence>
<protein>
    <submittedName>
        <fullName evidence="1">DUF1269 domain-containing protein</fullName>
    </submittedName>
</protein>
<sequence length="174" mass="18236">MTTTTDPRSLVVLSFDSPLKAQEALLAATRLQTEGAIVLHDAVFVQKDQEGKVHVQETVDETPGDAALRSSLWGALIGTFFGGPVGTVLGGAVSAGVGALVAQFNDYGIPDAKVHELREAVKPGNTALALLVSHIREDVLVSELSRFSGATLVEASLPPDVTQAIRNALRPKEG</sequence>
<organism evidence="1 2">
    <name type="scientific">Pendulispora brunnea</name>
    <dbReference type="NCBI Taxonomy" id="2905690"/>
    <lineage>
        <taxon>Bacteria</taxon>
        <taxon>Pseudomonadati</taxon>
        <taxon>Myxococcota</taxon>
        <taxon>Myxococcia</taxon>
        <taxon>Myxococcales</taxon>
        <taxon>Sorangiineae</taxon>
        <taxon>Pendulisporaceae</taxon>
        <taxon>Pendulispora</taxon>
    </lineage>
</organism>